<feature type="transmembrane region" description="Helical" evidence="8">
    <location>
        <begin position="45"/>
        <end position="67"/>
    </location>
</feature>
<feature type="transmembrane region" description="Helical" evidence="8">
    <location>
        <begin position="129"/>
        <end position="153"/>
    </location>
</feature>
<evidence type="ECO:0000256" key="2">
    <source>
        <dbReference type="ARBA" id="ARBA00010544"/>
    </source>
</evidence>
<evidence type="ECO:0000313" key="10">
    <source>
        <dbReference type="Proteomes" id="UP000199197"/>
    </source>
</evidence>
<feature type="transmembrane region" description="Helical" evidence="8">
    <location>
        <begin position="97"/>
        <end position="117"/>
    </location>
</feature>
<dbReference type="Proteomes" id="UP000199197">
    <property type="component" value="Unassembled WGS sequence"/>
</dbReference>
<evidence type="ECO:0000256" key="6">
    <source>
        <dbReference type="ARBA" id="ARBA00022989"/>
    </source>
</evidence>
<dbReference type="OrthoDB" id="9788444at2"/>
<dbReference type="EMBL" id="CZVW01000002">
    <property type="protein sequence ID" value="CUS97042.1"/>
    <property type="molecule type" value="Genomic_DNA"/>
</dbReference>
<keyword evidence="3" id="KW-0813">Transport</keyword>
<comment type="subcellular location">
    <subcellularLocation>
        <location evidence="1">Membrane</location>
        <topology evidence="1">Multi-pass membrane protein</topology>
    </subcellularLocation>
</comment>
<evidence type="ECO:0000256" key="7">
    <source>
        <dbReference type="ARBA" id="ARBA00023136"/>
    </source>
</evidence>
<evidence type="ECO:0000256" key="5">
    <source>
        <dbReference type="ARBA" id="ARBA00022748"/>
    </source>
</evidence>
<keyword evidence="4 8" id="KW-0812">Transmembrane</keyword>
<reference evidence="10" key="1">
    <citation type="submission" date="2015-11" db="EMBL/GenBank/DDBJ databases">
        <authorList>
            <person name="Varghese N."/>
        </authorList>
    </citation>
    <scope>NUCLEOTIDE SEQUENCE [LARGE SCALE GENOMIC DNA]</scope>
    <source>
        <strain evidence="10">JGI-23</strain>
    </source>
</reference>
<feature type="transmembrane region" description="Helical" evidence="8">
    <location>
        <begin position="21"/>
        <end position="39"/>
    </location>
</feature>
<proteinExistence type="inferred from homology"/>
<evidence type="ECO:0000313" key="9">
    <source>
        <dbReference type="EMBL" id="CUS97042.1"/>
    </source>
</evidence>
<dbReference type="GO" id="GO:0017004">
    <property type="term" value="P:cytochrome complex assembly"/>
    <property type="evidence" value="ECO:0007669"/>
    <property type="project" value="UniProtKB-KW"/>
</dbReference>
<feature type="transmembrane region" description="Helical" evidence="8">
    <location>
        <begin position="160"/>
        <end position="180"/>
    </location>
</feature>
<keyword evidence="6 8" id="KW-1133">Transmembrane helix</keyword>
<dbReference type="GO" id="GO:0005886">
    <property type="term" value="C:plasma membrane"/>
    <property type="evidence" value="ECO:0007669"/>
    <property type="project" value="TreeGrafter"/>
</dbReference>
<evidence type="ECO:0000256" key="8">
    <source>
        <dbReference type="SAM" id="Phobius"/>
    </source>
</evidence>
<keyword evidence="7 8" id="KW-0472">Membrane</keyword>
<protein>
    <submittedName>
        <fullName evidence="9">Heme exporter protein B</fullName>
    </submittedName>
</protein>
<dbReference type="PANTHER" id="PTHR30070:SF1">
    <property type="entry name" value="CYTOCHROME C BIOGENESIS B-RELATED"/>
    <property type="match status" value="1"/>
</dbReference>
<sequence length="221" mass="24369">MLSSIWAIFLKDLKSELRTRYALNALFMFVVVTISMILFSTAGEVVSGTLLSGLLWVVIFFSAMSGLSRTFVSEEDRGTVIFLQLATRPSVVYFGKLLFNFALIFGLNLFIVIAYLLTMENFKVKSFDVFLVGLILGGIGLASASTIIAAIIAKANTKGTLYPVLSFPVLLPLLMTTINMTQLSIEGATFSETIGHLRILISYSAVVIIASYLLFDYIWKE</sequence>
<keyword evidence="5" id="KW-0201">Cytochrome c-type biogenesis</keyword>
<dbReference type="GO" id="GO:1903607">
    <property type="term" value="P:cytochrome c biosynthetic process"/>
    <property type="evidence" value="ECO:0007669"/>
    <property type="project" value="TreeGrafter"/>
</dbReference>
<gene>
    <name evidence="9" type="ORF">JGI23_00228</name>
</gene>
<dbReference type="PANTHER" id="PTHR30070">
    <property type="entry name" value="HEME EXPORTER PROTEIN B"/>
    <property type="match status" value="1"/>
</dbReference>
<comment type="similarity">
    <text evidence="2">Belongs to the CcmB/CycW/HelB family.</text>
</comment>
<dbReference type="InterPro" id="IPR003544">
    <property type="entry name" value="Cyt_c_biogenesis_CcmB"/>
</dbReference>
<keyword evidence="10" id="KW-1185">Reference proteome</keyword>
<dbReference type="RefSeq" id="WP_092347160.1">
    <property type="nucleotide sequence ID" value="NZ_CZVW01000002.1"/>
</dbReference>
<dbReference type="AlphaFoldDB" id="A0A0P1MPC3"/>
<dbReference type="Pfam" id="PF03379">
    <property type="entry name" value="CcmB"/>
    <property type="match status" value="1"/>
</dbReference>
<accession>A0A0P1MPC3</accession>
<evidence type="ECO:0000256" key="1">
    <source>
        <dbReference type="ARBA" id="ARBA00004141"/>
    </source>
</evidence>
<evidence type="ECO:0000256" key="4">
    <source>
        <dbReference type="ARBA" id="ARBA00022692"/>
    </source>
</evidence>
<organism evidence="9 10">
    <name type="scientific">Candidatus Chryseopegocella kryptomonas</name>
    <dbReference type="NCBI Taxonomy" id="1633643"/>
    <lineage>
        <taxon>Bacteria</taxon>
        <taxon>Pseudomonadati</taxon>
        <taxon>Candidatus Kryptoniota</taxon>
        <taxon>Candidatus Chryseopegocella</taxon>
    </lineage>
</organism>
<evidence type="ECO:0000256" key="3">
    <source>
        <dbReference type="ARBA" id="ARBA00022448"/>
    </source>
</evidence>
<feature type="transmembrane region" description="Helical" evidence="8">
    <location>
        <begin position="200"/>
        <end position="219"/>
    </location>
</feature>
<name>A0A0P1MPC3_9BACT</name>
<dbReference type="GO" id="GO:0015232">
    <property type="term" value="F:heme transmembrane transporter activity"/>
    <property type="evidence" value="ECO:0007669"/>
    <property type="project" value="InterPro"/>
</dbReference>